<feature type="domain" description="Amidohydrolase-related" evidence="2">
    <location>
        <begin position="97"/>
        <end position="298"/>
    </location>
</feature>
<evidence type="ECO:0000313" key="3">
    <source>
        <dbReference type="EMBL" id="TKR26177.1"/>
    </source>
</evidence>
<evidence type="ECO:0000313" key="4">
    <source>
        <dbReference type="Proteomes" id="UP000308037"/>
    </source>
</evidence>
<dbReference type="OrthoDB" id="34429at2157"/>
<dbReference type="InterPro" id="IPR032466">
    <property type="entry name" value="Metal_Hydrolase"/>
</dbReference>
<dbReference type="PANTHER" id="PTHR21240:SF19">
    <property type="entry name" value="CATALYTIC_ HYDROLASE"/>
    <property type="match status" value="1"/>
</dbReference>
<proteinExistence type="predicted"/>
<name>A0A4U5JES2_9EURY</name>
<dbReference type="AlphaFoldDB" id="A0A4U5JES2"/>
<dbReference type="GO" id="GO:0016831">
    <property type="term" value="F:carboxy-lyase activity"/>
    <property type="evidence" value="ECO:0007669"/>
    <property type="project" value="InterPro"/>
</dbReference>
<sequence length="298" mass="34268">MSFRAIDTMSRPQYADPEMAKGLFEAYEYRVLAKTTFGGLTEKMGLGDDELWKVLTVLGNDSLEATVEEMDEVGVEYMFMDQNMLWSQRDSRLITAASVEELAEMADRSDGRIVPGVGYNPNRITESIERLERAVKDLGFKYVWFHPMSWGLKPSDSECYPLYSKCVELDVPVTIQTGQSAEPLTSEPGRPMYADEVAIDFPELELVLSHTGWPWTSEWCSMLWRHPNVYGNVGAYYPEFMPDEQVEFIDSGRIREKVLWATNGLDLGRHRAEFEELDLRDETRRRVLKENAVELFDL</sequence>
<organism evidence="3 4">
    <name type="scientific">Natronomonas salsuginis</name>
    <dbReference type="NCBI Taxonomy" id="2217661"/>
    <lineage>
        <taxon>Archaea</taxon>
        <taxon>Methanobacteriati</taxon>
        <taxon>Methanobacteriota</taxon>
        <taxon>Stenosarchaea group</taxon>
        <taxon>Halobacteria</taxon>
        <taxon>Halobacteriales</taxon>
        <taxon>Natronomonadaceae</taxon>
        <taxon>Natronomonas</taxon>
    </lineage>
</organism>
<dbReference type="InterPro" id="IPR032465">
    <property type="entry name" value="ACMSD"/>
</dbReference>
<keyword evidence="3" id="KW-0378">Hydrolase</keyword>
<dbReference type="GO" id="GO:0016787">
    <property type="term" value="F:hydrolase activity"/>
    <property type="evidence" value="ECO:0007669"/>
    <property type="project" value="UniProtKB-KW"/>
</dbReference>
<dbReference type="SUPFAM" id="SSF51556">
    <property type="entry name" value="Metallo-dependent hydrolases"/>
    <property type="match status" value="1"/>
</dbReference>
<accession>A0A4U5JES2</accession>
<dbReference type="Proteomes" id="UP000308037">
    <property type="component" value="Unassembled WGS sequence"/>
</dbReference>
<dbReference type="EMBL" id="QKNX01000002">
    <property type="protein sequence ID" value="TKR26177.1"/>
    <property type="molecule type" value="Genomic_DNA"/>
</dbReference>
<keyword evidence="1" id="KW-0456">Lyase</keyword>
<keyword evidence="4" id="KW-1185">Reference proteome</keyword>
<dbReference type="Pfam" id="PF04909">
    <property type="entry name" value="Amidohydro_2"/>
    <property type="match status" value="1"/>
</dbReference>
<dbReference type="InterPro" id="IPR006680">
    <property type="entry name" value="Amidohydro-rel"/>
</dbReference>
<dbReference type="Gene3D" id="3.20.20.140">
    <property type="entry name" value="Metal-dependent hydrolases"/>
    <property type="match status" value="1"/>
</dbReference>
<dbReference type="RefSeq" id="WP_137276093.1">
    <property type="nucleotide sequence ID" value="NZ_QKNX01000002.1"/>
</dbReference>
<evidence type="ECO:0000259" key="2">
    <source>
        <dbReference type="Pfam" id="PF04909"/>
    </source>
</evidence>
<comment type="caution">
    <text evidence="3">The sequence shown here is derived from an EMBL/GenBank/DDBJ whole genome shotgun (WGS) entry which is preliminary data.</text>
</comment>
<protein>
    <submittedName>
        <fullName evidence="3">Amidohydrolase</fullName>
    </submittedName>
</protein>
<reference evidence="3 4" key="1">
    <citation type="submission" date="2019-04" db="EMBL/GenBank/DDBJ databases">
        <title>Natronomonas sp. F20-122 a newhaloarchaeon isolated from a saline saltern of Isla Bacuta, Huelva, Spain.</title>
        <authorList>
            <person name="Duran-Viseras A."/>
            <person name="Sanchez-Porro C."/>
            <person name="Ventosa A."/>
        </authorList>
    </citation>
    <scope>NUCLEOTIDE SEQUENCE [LARGE SCALE GENOMIC DNA]</scope>
    <source>
        <strain evidence="3 4">F20-122</strain>
    </source>
</reference>
<evidence type="ECO:0000256" key="1">
    <source>
        <dbReference type="ARBA" id="ARBA00023239"/>
    </source>
</evidence>
<gene>
    <name evidence="3" type="ORF">DM868_06700</name>
</gene>
<dbReference type="PANTHER" id="PTHR21240">
    <property type="entry name" value="2-AMINO-3-CARBOXYLMUCONATE-6-SEMIALDEHYDE DECARBOXYLASE"/>
    <property type="match status" value="1"/>
</dbReference>